<dbReference type="HOGENOM" id="CLU_1322713_0_0_1"/>
<evidence type="ECO:0000256" key="3">
    <source>
        <dbReference type="SAM" id="MobiDB-lite"/>
    </source>
</evidence>
<dbReference type="GO" id="GO:0004672">
    <property type="term" value="F:protein kinase activity"/>
    <property type="evidence" value="ECO:0007669"/>
    <property type="project" value="InterPro"/>
</dbReference>
<dbReference type="InterPro" id="IPR011009">
    <property type="entry name" value="Kinase-like_dom_sf"/>
</dbReference>
<dbReference type="SUPFAM" id="SSF56112">
    <property type="entry name" value="Protein kinase-like (PK-like)"/>
    <property type="match status" value="1"/>
</dbReference>
<dbReference type="AlphaFoldDB" id="A0A0D9YT38"/>
<dbReference type="Gramene" id="OGLUM02G19220.1">
    <property type="protein sequence ID" value="OGLUM02G19220.1"/>
    <property type="gene ID" value="OGLUM02G19220"/>
</dbReference>
<sequence length="208" mass="22869">MATSMPEPDAVRTAFVKSTGGPARCCPVPRAPAADADGSTQSESSREASPTTGAEEHEQRKRRGQGEREVEDEEVHVKKKTYNKRITCRHSSRLARMKGISRLYDRGTDPHTTHVVSTIGYLAPELGHTGRPSKASDIFAFGVFMLEVTCGRRPVSQDTNTAVTSCWWTWCWSIGGKGRSLTLWTHGCKATLPWKKQACGSTTTLMVE</sequence>
<dbReference type="EnsemblPlants" id="OGLUM02G19220.1">
    <property type="protein sequence ID" value="OGLUM02G19220.1"/>
    <property type="gene ID" value="OGLUM02G19220"/>
</dbReference>
<keyword evidence="2" id="KW-0067">ATP-binding</keyword>
<dbReference type="STRING" id="40148.A0A0D9YT38"/>
<dbReference type="GO" id="GO:0005524">
    <property type="term" value="F:ATP binding"/>
    <property type="evidence" value="ECO:0007669"/>
    <property type="project" value="UniProtKB-KW"/>
</dbReference>
<evidence type="ECO:0000256" key="2">
    <source>
        <dbReference type="ARBA" id="ARBA00022840"/>
    </source>
</evidence>
<dbReference type="InterPro" id="IPR001245">
    <property type="entry name" value="Ser-Thr/Tyr_kinase_cat_dom"/>
</dbReference>
<protein>
    <recommendedName>
        <fullName evidence="4">Serine-threonine/tyrosine-protein kinase catalytic domain-containing protein</fullName>
    </recommendedName>
</protein>
<keyword evidence="6" id="KW-1185">Reference proteome</keyword>
<feature type="region of interest" description="Disordered" evidence="3">
    <location>
        <begin position="15"/>
        <end position="77"/>
    </location>
</feature>
<accession>A0A0D9YT38</accession>
<feature type="compositionally biased region" description="Basic and acidic residues" evidence="3">
    <location>
        <begin position="54"/>
        <end position="68"/>
    </location>
</feature>
<reference evidence="5" key="2">
    <citation type="submission" date="2018-05" db="EMBL/GenBank/DDBJ databases">
        <title>OgluRS3 (Oryza glumaepatula Reference Sequence Version 3).</title>
        <authorList>
            <person name="Zhang J."/>
            <person name="Kudrna D."/>
            <person name="Lee S."/>
            <person name="Talag J."/>
            <person name="Welchert J."/>
            <person name="Wing R.A."/>
        </authorList>
    </citation>
    <scope>NUCLEOTIDE SEQUENCE [LARGE SCALE GENOMIC DNA]</scope>
</reference>
<evidence type="ECO:0000256" key="1">
    <source>
        <dbReference type="ARBA" id="ARBA00022741"/>
    </source>
</evidence>
<reference evidence="5" key="1">
    <citation type="submission" date="2015-04" db="UniProtKB">
        <authorList>
            <consortium name="EnsemblPlants"/>
        </authorList>
    </citation>
    <scope>IDENTIFICATION</scope>
</reference>
<proteinExistence type="predicted"/>
<feature type="domain" description="Serine-threonine/tyrosine-protein kinase catalytic" evidence="4">
    <location>
        <begin position="99"/>
        <end position="164"/>
    </location>
</feature>
<dbReference type="Proteomes" id="UP000026961">
    <property type="component" value="Chromosome 2"/>
</dbReference>
<keyword evidence="1" id="KW-0547">Nucleotide-binding</keyword>
<dbReference type="Pfam" id="PF07714">
    <property type="entry name" value="PK_Tyr_Ser-Thr"/>
    <property type="match status" value="1"/>
</dbReference>
<feature type="compositionally biased region" description="Polar residues" evidence="3">
    <location>
        <begin position="38"/>
        <end position="52"/>
    </location>
</feature>
<feature type="compositionally biased region" description="Low complexity" evidence="3">
    <location>
        <begin position="22"/>
        <end position="37"/>
    </location>
</feature>
<evidence type="ECO:0000259" key="4">
    <source>
        <dbReference type="Pfam" id="PF07714"/>
    </source>
</evidence>
<evidence type="ECO:0000313" key="5">
    <source>
        <dbReference type="EnsemblPlants" id="OGLUM02G19220.1"/>
    </source>
</evidence>
<organism evidence="5">
    <name type="scientific">Oryza glumipatula</name>
    <dbReference type="NCBI Taxonomy" id="40148"/>
    <lineage>
        <taxon>Eukaryota</taxon>
        <taxon>Viridiplantae</taxon>
        <taxon>Streptophyta</taxon>
        <taxon>Embryophyta</taxon>
        <taxon>Tracheophyta</taxon>
        <taxon>Spermatophyta</taxon>
        <taxon>Magnoliopsida</taxon>
        <taxon>Liliopsida</taxon>
        <taxon>Poales</taxon>
        <taxon>Poaceae</taxon>
        <taxon>BOP clade</taxon>
        <taxon>Oryzoideae</taxon>
        <taxon>Oryzeae</taxon>
        <taxon>Oryzinae</taxon>
        <taxon>Oryza</taxon>
    </lineage>
</organism>
<dbReference type="InterPro" id="IPR050528">
    <property type="entry name" value="L-type_Lectin-RKs"/>
</dbReference>
<dbReference type="PANTHER" id="PTHR27007">
    <property type="match status" value="1"/>
</dbReference>
<dbReference type="Gene3D" id="1.10.510.10">
    <property type="entry name" value="Transferase(Phosphotransferase) domain 1"/>
    <property type="match status" value="1"/>
</dbReference>
<evidence type="ECO:0000313" key="6">
    <source>
        <dbReference type="Proteomes" id="UP000026961"/>
    </source>
</evidence>
<name>A0A0D9YT38_9ORYZ</name>